<reference evidence="1" key="1">
    <citation type="journal article" date="2015" name="Nature">
        <title>Complex archaea that bridge the gap between prokaryotes and eukaryotes.</title>
        <authorList>
            <person name="Spang A."/>
            <person name="Saw J.H."/>
            <person name="Jorgensen S.L."/>
            <person name="Zaremba-Niedzwiedzka K."/>
            <person name="Martijn J."/>
            <person name="Lind A.E."/>
            <person name="van Eijk R."/>
            <person name="Schleper C."/>
            <person name="Guy L."/>
            <person name="Ettema T.J."/>
        </authorList>
    </citation>
    <scope>NUCLEOTIDE SEQUENCE</scope>
</reference>
<feature type="non-terminal residue" evidence="1">
    <location>
        <position position="1"/>
    </location>
</feature>
<sequence length="152" mass="17281">HAMPGHLITKNAENDKITKYDDTPIGVDSKKGGSSPAMQFFYTFSKVKKIRQSTNRPLVPSELFEASEYLMSFRGWITDDLLRTEAMYRDHIENNRSEGMSVSAAESKANVSPEYRALKYLKRVDSLAEEQILLVKKYFDRMGDEKFGTGGI</sequence>
<dbReference type="EMBL" id="LAZR01041119">
    <property type="protein sequence ID" value="KKL12791.1"/>
    <property type="molecule type" value="Genomic_DNA"/>
</dbReference>
<accession>A0A0F9D4S4</accession>
<proteinExistence type="predicted"/>
<protein>
    <submittedName>
        <fullName evidence="1">Uncharacterized protein</fullName>
    </submittedName>
</protein>
<dbReference type="AlphaFoldDB" id="A0A0F9D4S4"/>
<name>A0A0F9D4S4_9ZZZZ</name>
<evidence type="ECO:0000313" key="1">
    <source>
        <dbReference type="EMBL" id="KKL12791.1"/>
    </source>
</evidence>
<gene>
    <name evidence="1" type="ORF">LCGC14_2532260</name>
</gene>
<comment type="caution">
    <text evidence="1">The sequence shown here is derived from an EMBL/GenBank/DDBJ whole genome shotgun (WGS) entry which is preliminary data.</text>
</comment>
<organism evidence="1">
    <name type="scientific">marine sediment metagenome</name>
    <dbReference type="NCBI Taxonomy" id="412755"/>
    <lineage>
        <taxon>unclassified sequences</taxon>
        <taxon>metagenomes</taxon>
        <taxon>ecological metagenomes</taxon>
    </lineage>
</organism>